<evidence type="ECO:0000313" key="5">
    <source>
        <dbReference type="EMBL" id="MBR1368641.1"/>
    </source>
</evidence>
<dbReference type="Gene3D" id="1.10.8.140">
    <property type="entry name" value="PDCD5-like"/>
    <property type="match status" value="1"/>
</dbReference>
<organism evidence="5 6">
    <name type="scientific">Methanocalculus chunghsingensis</name>
    <dbReference type="NCBI Taxonomy" id="156457"/>
    <lineage>
        <taxon>Archaea</taxon>
        <taxon>Methanobacteriati</taxon>
        <taxon>Methanobacteriota</taxon>
        <taxon>Stenosarchaea group</taxon>
        <taxon>Methanomicrobia</taxon>
        <taxon>Methanomicrobiales</taxon>
        <taxon>Methanocalculaceae</taxon>
        <taxon>Methanocalculus</taxon>
    </lineage>
</organism>
<protein>
    <recommendedName>
        <fullName evidence="3">DNA-binding protein RJ53_03615</fullName>
    </recommendedName>
</protein>
<dbReference type="Pfam" id="PF01984">
    <property type="entry name" value="dsDNA_bind"/>
    <property type="match status" value="1"/>
</dbReference>
<accession>A0A8J7W5G8</accession>
<evidence type="ECO:0000256" key="1">
    <source>
        <dbReference type="ARBA" id="ARBA00010490"/>
    </source>
</evidence>
<dbReference type="NCBIfam" id="NF003268">
    <property type="entry name" value="PRK04239.1"/>
    <property type="match status" value="1"/>
</dbReference>
<comment type="similarity">
    <text evidence="1 3">Belongs to the PDCD5 family.</text>
</comment>
<evidence type="ECO:0000256" key="3">
    <source>
        <dbReference type="HAMAP-Rule" id="MF_00026"/>
    </source>
</evidence>
<reference evidence="5" key="1">
    <citation type="submission" date="2014-12" db="EMBL/GenBank/DDBJ databases">
        <authorList>
            <person name="Huang H.-H."/>
            <person name="Chen S.-C."/>
            <person name="Lai M.-C."/>
        </authorList>
    </citation>
    <scope>NUCLEOTIDE SEQUENCE</scope>
    <source>
        <strain evidence="5">K1F9705b</strain>
    </source>
</reference>
<comment type="caution">
    <text evidence="5">The sequence shown here is derived from an EMBL/GenBank/DDBJ whole genome shotgun (WGS) entry which is preliminary data.</text>
</comment>
<dbReference type="GO" id="GO:0005829">
    <property type="term" value="C:cytosol"/>
    <property type="evidence" value="ECO:0007669"/>
    <property type="project" value="TreeGrafter"/>
</dbReference>
<dbReference type="PANTHER" id="PTHR10840:SF0">
    <property type="entry name" value="PROGRAMMED CELL DEATH PROTEIN 5"/>
    <property type="match status" value="1"/>
</dbReference>
<dbReference type="InterPro" id="IPR022889">
    <property type="entry name" value="DNA_bind_arc"/>
</dbReference>
<gene>
    <name evidence="5" type="ORF">RJ53_03615</name>
</gene>
<dbReference type="Proteomes" id="UP000730161">
    <property type="component" value="Unassembled WGS sequence"/>
</dbReference>
<dbReference type="InterPro" id="IPR002836">
    <property type="entry name" value="PDCD5-like"/>
</dbReference>
<keyword evidence="2 3" id="KW-0238">DNA-binding</keyword>
<keyword evidence="6" id="KW-1185">Reference proteome</keyword>
<dbReference type="RefSeq" id="WP_211530268.1">
    <property type="nucleotide sequence ID" value="NZ_JWHL01000003.1"/>
</dbReference>
<dbReference type="EMBL" id="JWHL01000003">
    <property type="protein sequence ID" value="MBR1368641.1"/>
    <property type="molecule type" value="Genomic_DNA"/>
</dbReference>
<sequence>MGDDELAELRQRRLAQLQQQQQSEEHEAERQRQVEQQVQMVLMQVLEPEARERLNTIKLTKPDFARAVEQQLVMLAQQGRLSSKQKITDAQLKQLLAQLVPQKKDFKIRRVG</sequence>
<evidence type="ECO:0000313" key="6">
    <source>
        <dbReference type="Proteomes" id="UP000730161"/>
    </source>
</evidence>
<dbReference type="SUPFAM" id="SSF46950">
    <property type="entry name" value="Double-stranded DNA-binding domain"/>
    <property type="match status" value="1"/>
</dbReference>
<dbReference type="PIRSF" id="PIRSF015730">
    <property type="entry name" value="TFAR19"/>
    <property type="match status" value="1"/>
</dbReference>
<dbReference type="HAMAP" id="MF_00026">
    <property type="entry name" value="dsDNA_bind"/>
    <property type="match status" value="1"/>
</dbReference>
<name>A0A8J7W5G8_9EURY</name>
<dbReference type="GO" id="GO:0003677">
    <property type="term" value="F:DNA binding"/>
    <property type="evidence" value="ECO:0007669"/>
    <property type="project" value="UniProtKB-UniRule"/>
</dbReference>
<proteinExistence type="inferred from homology"/>
<keyword evidence="4" id="KW-0175">Coiled coil</keyword>
<dbReference type="AlphaFoldDB" id="A0A8J7W5G8"/>
<evidence type="ECO:0000256" key="4">
    <source>
        <dbReference type="SAM" id="Coils"/>
    </source>
</evidence>
<dbReference type="PANTHER" id="PTHR10840">
    <property type="entry name" value="PROGRAMMED CELL DEATH PROTEIN 5"/>
    <property type="match status" value="1"/>
</dbReference>
<dbReference type="OrthoDB" id="7912at2157"/>
<dbReference type="InterPro" id="IPR036883">
    <property type="entry name" value="PDCD5-like_sf"/>
</dbReference>
<evidence type="ECO:0000256" key="2">
    <source>
        <dbReference type="ARBA" id="ARBA00023125"/>
    </source>
</evidence>
<feature type="coiled-coil region" evidence="4">
    <location>
        <begin position="7"/>
        <end position="34"/>
    </location>
</feature>